<accession>A0A7C8FJK3</accession>
<reference evidence="2 3" key="1">
    <citation type="submission" date="2019-09" db="EMBL/GenBank/DDBJ databases">
        <title>Phylogeny of genus Pseudoclavibacter and closely related genus.</title>
        <authorList>
            <person name="Li Y."/>
        </authorList>
    </citation>
    <scope>NUCLEOTIDE SEQUENCE [LARGE SCALE GENOMIC DNA]</scope>
    <source>
        <strain evidence="2 3">JCM 16921</strain>
    </source>
</reference>
<gene>
    <name evidence="2" type="ORF">F8O02_01320</name>
</gene>
<evidence type="ECO:0000313" key="2">
    <source>
        <dbReference type="EMBL" id="KAB1633596.1"/>
    </source>
</evidence>
<keyword evidence="1" id="KW-0175">Coiled coil</keyword>
<dbReference type="Proteomes" id="UP000481339">
    <property type="component" value="Unassembled WGS sequence"/>
</dbReference>
<comment type="caution">
    <text evidence="2">The sequence shown here is derived from an EMBL/GenBank/DDBJ whole genome shotgun (WGS) entry which is preliminary data.</text>
</comment>
<feature type="coiled-coil region" evidence="1">
    <location>
        <begin position="102"/>
        <end position="133"/>
    </location>
</feature>
<sequence>MAAKKADLSSIELPEEFAGIDVQKLQDVSDALQKAADAALLAAEAGTEPSQWRRLSVSTLTSTISRTAIETIMRVTNIHPSTLRAVLAAAAAINAEQVAHSADNAEQQVKDAVAASEAAIKQLEAAIAHLDEIIAK</sequence>
<proteinExistence type="predicted"/>
<dbReference type="OrthoDB" id="9848523at2"/>
<organism evidence="2 3">
    <name type="scientific">Pseudoclavibacter caeni</name>
    <dbReference type="NCBI Taxonomy" id="908846"/>
    <lineage>
        <taxon>Bacteria</taxon>
        <taxon>Bacillati</taxon>
        <taxon>Actinomycetota</taxon>
        <taxon>Actinomycetes</taxon>
        <taxon>Micrococcales</taxon>
        <taxon>Microbacteriaceae</taxon>
        <taxon>Pseudoclavibacter</taxon>
    </lineage>
</organism>
<evidence type="ECO:0000256" key="1">
    <source>
        <dbReference type="SAM" id="Coils"/>
    </source>
</evidence>
<dbReference type="AlphaFoldDB" id="A0A7C8FJK3"/>
<evidence type="ECO:0000313" key="3">
    <source>
        <dbReference type="Proteomes" id="UP000481339"/>
    </source>
</evidence>
<dbReference type="RefSeq" id="WP_158035374.1">
    <property type="nucleotide sequence ID" value="NZ_JACCFX010000001.1"/>
</dbReference>
<dbReference type="EMBL" id="WBKA01000001">
    <property type="protein sequence ID" value="KAB1633596.1"/>
    <property type="molecule type" value="Genomic_DNA"/>
</dbReference>
<name>A0A7C8FJK3_9MICO</name>
<keyword evidence="3" id="KW-1185">Reference proteome</keyword>
<protein>
    <submittedName>
        <fullName evidence="2">Uncharacterized protein</fullName>
    </submittedName>
</protein>